<dbReference type="AlphaFoldDB" id="A0A235B3S7"/>
<keyword evidence="1" id="KW-1133">Transmembrane helix</keyword>
<feature type="transmembrane region" description="Helical" evidence="1">
    <location>
        <begin position="96"/>
        <end position="118"/>
    </location>
</feature>
<keyword evidence="3" id="KW-1185">Reference proteome</keyword>
<keyword evidence="1" id="KW-0812">Transmembrane</keyword>
<evidence type="ECO:0000256" key="1">
    <source>
        <dbReference type="SAM" id="Phobius"/>
    </source>
</evidence>
<organism evidence="2 3">
    <name type="scientific">Paludifilum halophilum</name>
    <dbReference type="NCBI Taxonomy" id="1642702"/>
    <lineage>
        <taxon>Bacteria</taxon>
        <taxon>Bacillati</taxon>
        <taxon>Bacillota</taxon>
        <taxon>Bacilli</taxon>
        <taxon>Bacillales</taxon>
        <taxon>Thermoactinomycetaceae</taxon>
        <taxon>Paludifilum</taxon>
    </lineage>
</organism>
<proteinExistence type="predicted"/>
<feature type="transmembrane region" description="Helical" evidence="1">
    <location>
        <begin position="56"/>
        <end position="75"/>
    </location>
</feature>
<dbReference type="EMBL" id="NOWF01000008">
    <property type="protein sequence ID" value="OYD06976.1"/>
    <property type="molecule type" value="Genomic_DNA"/>
</dbReference>
<feature type="transmembrane region" description="Helical" evidence="1">
    <location>
        <begin position="21"/>
        <end position="44"/>
    </location>
</feature>
<evidence type="ECO:0000313" key="3">
    <source>
        <dbReference type="Proteomes" id="UP000215459"/>
    </source>
</evidence>
<dbReference type="Proteomes" id="UP000215459">
    <property type="component" value="Unassembled WGS sequence"/>
</dbReference>
<sequence length="119" mass="14232">MIMAMWSKMKHQLKERFGEDYPSFLRFLWVEYLIGTICMAWLFYEITTWTLTPSQFEISIPVVPVLVLGAYSWWGRRKWKVKTRLKKTYFKKWVDVPYPVVLGTAVLTMAAYKMIFFVG</sequence>
<accession>A0A235B3S7</accession>
<reference evidence="2 3" key="1">
    <citation type="submission" date="2017-07" db="EMBL/GenBank/DDBJ databases">
        <title>The genome sequence of Paludifilum halophilum highlights mechanisms for microbial adaptation to high salt environemnts.</title>
        <authorList>
            <person name="Belbahri L."/>
        </authorList>
    </citation>
    <scope>NUCLEOTIDE SEQUENCE [LARGE SCALE GENOMIC DNA]</scope>
    <source>
        <strain evidence="2 3">DSM 102817</strain>
    </source>
</reference>
<keyword evidence="1" id="KW-0472">Membrane</keyword>
<protein>
    <submittedName>
        <fullName evidence="2">Uncharacterized protein</fullName>
    </submittedName>
</protein>
<name>A0A235B3S7_9BACL</name>
<gene>
    <name evidence="2" type="ORF">CHM34_13655</name>
</gene>
<comment type="caution">
    <text evidence="2">The sequence shown here is derived from an EMBL/GenBank/DDBJ whole genome shotgun (WGS) entry which is preliminary data.</text>
</comment>
<evidence type="ECO:0000313" key="2">
    <source>
        <dbReference type="EMBL" id="OYD06976.1"/>
    </source>
</evidence>